<reference evidence="2 3" key="1">
    <citation type="journal article" date="2018" name="Genome Biol. Evol.">
        <title>Multiple Roots of Fruiting Body Formation in Amoebozoa.</title>
        <authorList>
            <person name="Hillmann F."/>
            <person name="Forbes G."/>
            <person name="Novohradska S."/>
            <person name="Ferling I."/>
            <person name="Riege K."/>
            <person name="Groth M."/>
            <person name="Westermann M."/>
            <person name="Marz M."/>
            <person name="Spaller T."/>
            <person name="Winckler T."/>
            <person name="Schaap P."/>
            <person name="Glockner G."/>
        </authorList>
    </citation>
    <scope>NUCLEOTIDE SEQUENCE [LARGE SCALE GENOMIC DNA]</scope>
    <source>
        <strain evidence="2 3">Jena</strain>
    </source>
</reference>
<evidence type="ECO:0000313" key="3">
    <source>
        <dbReference type="Proteomes" id="UP000241769"/>
    </source>
</evidence>
<protein>
    <submittedName>
        <fullName evidence="2">Uncharacterized protein</fullName>
    </submittedName>
</protein>
<feature type="transmembrane region" description="Helical" evidence="1">
    <location>
        <begin position="12"/>
        <end position="37"/>
    </location>
</feature>
<gene>
    <name evidence="2" type="ORF">PROFUN_08342</name>
</gene>
<keyword evidence="1" id="KW-0472">Membrane</keyword>
<keyword evidence="3" id="KW-1185">Reference proteome</keyword>
<accession>A0A2P6NI26</accession>
<dbReference type="InParanoid" id="A0A2P6NI26"/>
<name>A0A2P6NI26_9EUKA</name>
<evidence type="ECO:0000313" key="2">
    <source>
        <dbReference type="EMBL" id="PRP83616.1"/>
    </source>
</evidence>
<dbReference type="EMBL" id="MDYQ01000079">
    <property type="protein sequence ID" value="PRP83616.1"/>
    <property type="molecule type" value="Genomic_DNA"/>
</dbReference>
<organism evidence="2 3">
    <name type="scientific">Planoprotostelium fungivorum</name>
    <dbReference type="NCBI Taxonomy" id="1890364"/>
    <lineage>
        <taxon>Eukaryota</taxon>
        <taxon>Amoebozoa</taxon>
        <taxon>Evosea</taxon>
        <taxon>Variosea</taxon>
        <taxon>Cavosteliida</taxon>
        <taxon>Cavosteliaceae</taxon>
        <taxon>Planoprotostelium</taxon>
    </lineage>
</organism>
<sequence length="52" mass="5443">MESYTQATPAVSVVGIVYTIVGISFSLVVSIGVSGVVTNKSRRSDCFPSYGL</sequence>
<dbReference type="AlphaFoldDB" id="A0A2P6NI26"/>
<evidence type="ECO:0000256" key="1">
    <source>
        <dbReference type="SAM" id="Phobius"/>
    </source>
</evidence>
<dbReference type="Proteomes" id="UP000241769">
    <property type="component" value="Unassembled WGS sequence"/>
</dbReference>
<keyword evidence="1" id="KW-1133">Transmembrane helix</keyword>
<comment type="caution">
    <text evidence="2">The sequence shown here is derived from an EMBL/GenBank/DDBJ whole genome shotgun (WGS) entry which is preliminary data.</text>
</comment>
<keyword evidence="1" id="KW-0812">Transmembrane</keyword>
<proteinExistence type="predicted"/>